<evidence type="ECO:0000313" key="1">
    <source>
        <dbReference type="EMBL" id="VEU43709.1"/>
    </source>
</evidence>
<sequence length="124" mass="13877">MLPDASILFILNHGISQYLSHAIIRSTEATCNTSKFVRESFETDSDGERLLLAARAEAFQSIHEPTNPALSSRAAIPSCGSLQMRAKDGLAHEARKKDARMMLSYKRLRLAIQRLFRTTVLRST</sequence>
<gene>
    <name evidence="1" type="ORF">PSNMU_V1.4_AUG-EV-PASAV3_0107590</name>
</gene>
<dbReference type="AlphaFoldDB" id="A0A448ZNU6"/>
<name>A0A448ZNU6_9STRA</name>
<reference evidence="1 2" key="1">
    <citation type="submission" date="2019-01" db="EMBL/GenBank/DDBJ databases">
        <authorList>
            <person name="Ferrante I. M."/>
        </authorList>
    </citation>
    <scope>NUCLEOTIDE SEQUENCE [LARGE SCALE GENOMIC DNA]</scope>
    <source>
        <strain evidence="1 2">B856</strain>
    </source>
</reference>
<protein>
    <submittedName>
        <fullName evidence="1">Uncharacterized protein</fullName>
    </submittedName>
</protein>
<dbReference type="Proteomes" id="UP000291116">
    <property type="component" value="Unassembled WGS sequence"/>
</dbReference>
<evidence type="ECO:0000313" key="2">
    <source>
        <dbReference type="Proteomes" id="UP000291116"/>
    </source>
</evidence>
<dbReference type="EMBL" id="CAACVS010000575">
    <property type="protein sequence ID" value="VEU43709.1"/>
    <property type="molecule type" value="Genomic_DNA"/>
</dbReference>
<accession>A0A448ZNU6</accession>
<keyword evidence="2" id="KW-1185">Reference proteome</keyword>
<organism evidence="1 2">
    <name type="scientific">Pseudo-nitzschia multistriata</name>
    <dbReference type="NCBI Taxonomy" id="183589"/>
    <lineage>
        <taxon>Eukaryota</taxon>
        <taxon>Sar</taxon>
        <taxon>Stramenopiles</taxon>
        <taxon>Ochrophyta</taxon>
        <taxon>Bacillariophyta</taxon>
        <taxon>Bacillariophyceae</taxon>
        <taxon>Bacillariophycidae</taxon>
        <taxon>Bacillariales</taxon>
        <taxon>Bacillariaceae</taxon>
        <taxon>Pseudo-nitzschia</taxon>
    </lineage>
</organism>
<proteinExistence type="predicted"/>